<dbReference type="OrthoDB" id="3250036at2759"/>
<feature type="region of interest" description="Disordered" evidence="1">
    <location>
        <begin position="1"/>
        <end position="93"/>
    </location>
</feature>
<evidence type="ECO:0000313" key="3">
    <source>
        <dbReference type="Proteomes" id="UP000054007"/>
    </source>
</evidence>
<protein>
    <submittedName>
        <fullName evidence="2">Uncharacterized protein</fullName>
    </submittedName>
</protein>
<name>A0A0D7BMY7_9AGAR</name>
<keyword evidence="3" id="KW-1185">Reference proteome</keyword>
<sequence>MSGNSFNNAGLDNSARAVFKEGSWVDDEATRKNLNSFTRNYPNANDTTQSGGYSAAPEQAWSDKSQRGGGDPYYKAGKGEWKSKNEAGLIDQSLNGTDLKNELEDAKQGNAGTDTPIAY</sequence>
<evidence type="ECO:0000256" key="1">
    <source>
        <dbReference type="SAM" id="MobiDB-lite"/>
    </source>
</evidence>
<accession>A0A0D7BMY7</accession>
<gene>
    <name evidence="2" type="ORF">CYLTODRAFT_418461</name>
</gene>
<organism evidence="2 3">
    <name type="scientific">Cylindrobasidium torrendii FP15055 ss-10</name>
    <dbReference type="NCBI Taxonomy" id="1314674"/>
    <lineage>
        <taxon>Eukaryota</taxon>
        <taxon>Fungi</taxon>
        <taxon>Dikarya</taxon>
        <taxon>Basidiomycota</taxon>
        <taxon>Agaricomycotina</taxon>
        <taxon>Agaricomycetes</taxon>
        <taxon>Agaricomycetidae</taxon>
        <taxon>Agaricales</taxon>
        <taxon>Marasmiineae</taxon>
        <taxon>Physalacriaceae</taxon>
        <taxon>Cylindrobasidium</taxon>
    </lineage>
</organism>
<feature type="compositionally biased region" description="Polar residues" evidence="1">
    <location>
        <begin position="1"/>
        <end position="11"/>
    </location>
</feature>
<proteinExistence type="predicted"/>
<evidence type="ECO:0000313" key="2">
    <source>
        <dbReference type="EMBL" id="KIY71918.1"/>
    </source>
</evidence>
<dbReference type="EMBL" id="KN880449">
    <property type="protein sequence ID" value="KIY71918.1"/>
    <property type="molecule type" value="Genomic_DNA"/>
</dbReference>
<feature type="region of interest" description="Disordered" evidence="1">
    <location>
        <begin position="100"/>
        <end position="119"/>
    </location>
</feature>
<reference evidence="2 3" key="1">
    <citation type="journal article" date="2015" name="Fungal Genet. Biol.">
        <title>Evolution of novel wood decay mechanisms in Agaricales revealed by the genome sequences of Fistulina hepatica and Cylindrobasidium torrendii.</title>
        <authorList>
            <person name="Floudas D."/>
            <person name="Held B.W."/>
            <person name="Riley R."/>
            <person name="Nagy L.G."/>
            <person name="Koehler G."/>
            <person name="Ransdell A.S."/>
            <person name="Younus H."/>
            <person name="Chow J."/>
            <person name="Chiniquy J."/>
            <person name="Lipzen A."/>
            <person name="Tritt A."/>
            <person name="Sun H."/>
            <person name="Haridas S."/>
            <person name="LaButti K."/>
            <person name="Ohm R.A."/>
            <person name="Kues U."/>
            <person name="Blanchette R.A."/>
            <person name="Grigoriev I.V."/>
            <person name="Minto R.E."/>
            <person name="Hibbett D.S."/>
        </authorList>
    </citation>
    <scope>NUCLEOTIDE SEQUENCE [LARGE SCALE GENOMIC DNA]</scope>
    <source>
        <strain evidence="2 3">FP15055 ss-10</strain>
    </source>
</reference>
<feature type="compositionally biased region" description="Polar residues" evidence="1">
    <location>
        <begin position="32"/>
        <end position="52"/>
    </location>
</feature>
<dbReference type="AlphaFoldDB" id="A0A0D7BMY7"/>
<dbReference type="Proteomes" id="UP000054007">
    <property type="component" value="Unassembled WGS sequence"/>
</dbReference>